<dbReference type="AlphaFoldDB" id="A0A835BCX8"/>
<feature type="region of interest" description="Disordered" evidence="1">
    <location>
        <begin position="16"/>
        <end position="39"/>
    </location>
</feature>
<evidence type="ECO:0000313" key="2">
    <source>
        <dbReference type="EMBL" id="KAF8687754.1"/>
    </source>
</evidence>
<reference evidence="2" key="1">
    <citation type="submission" date="2020-07" db="EMBL/GenBank/DDBJ databases">
        <title>Genome sequence and genetic diversity analysis of an under-domesticated orphan crop, white fonio (Digitaria exilis).</title>
        <authorList>
            <person name="Bennetzen J.L."/>
            <person name="Chen S."/>
            <person name="Ma X."/>
            <person name="Wang X."/>
            <person name="Yssel A.E.J."/>
            <person name="Chaluvadi S.R."/>
            <person name="Johnson M."/>
            <person name="Gangashetty P."/>
            <person name="Hamidou F."/>
            <person name="Sanogo M.D."/>
            <person name="Zwaenepoel A."/>
            <person name="Wallace J."/>
            <person name="Van De Peer Y."/>
            <person name="Van Deynze A."/>
        </authorList>
    </citation>
    <scope>NUCLEOTIDE SEQUENCE</scope>
    <source>
        <tissue evidence="2">Leaves</tissue>
    </source>
</reference>
<evidence type="ECO:0000256" key="1">
    <source>
        <dbReference type="SAM" id="MobiDB-lite"/>
    </source>
</evidence>
<dbReference type="EMBL" id="JACEFO010002054">
    <property type="protein sequence ID" value="KAF8687754.1"/>
    <property type="molecule type" value="Genomic_DNA"/>
</dbReference>
<name>A0A835BCX8_9POAL</name>
<dbReference type="Proteomes" id="UP000636709">
    <property type="component" value="Unassembled WGS sequence"/>
</dbReference>
<organism evidence="2 3">
    <name type="scientific">Digitaria exilis</name>
    <dbReference type="NCBI Taxonomy" id="1010633"/>
    <lineage>
        <taxon>Eukaryota</taxon>
        <taxon>Viridiplantae</taxon>
        <taxon>Streptophyta</taxon>
        <taxon>Embryophyta</taxon>
        <taxon>Tracheophyta</taxon>
        <taxon>Spermatophyta</taxon>
        <taxon>Magnoliopsida</taxon>
        <taxon>Liliopsida</taxon>
        <taxon>Poales</taxon>
        <taxon>Poaceae</taxon>
        <taxon>PACMAD clade</taxon>
        <taxon>Panicoideae</taxon>
        <taxon>Panicodae</taxon>
        <taxon>Paniceae</taxon>
        <taxon>Anthephorinae</taxon>
        <taxon>Digitaria</taxon>
    </lineage>
</organism>
<gene>
    <name evidence="2" type="ORF">HU200_042689</name>
</gene>
<sequence>MRRYSRLVRCARPYTASPSRTKRHLLQERPGGAATPPALERPVEHRPVELLLLLPGDERRHVVVVETVAVEERRAAPAAPPPTPAPCATDGRKGQGRWPATALRSIMSSSSPAGSSGAAQHQRNDARRIGAFRIGHVGIQLLPWTRQVGALLPSLSRFKYHARHAQTVASFIDEKHCDCEKPEEEEYLRLWLWTDVPHKIAMTGTLQLEEYRRL</sequence>
<feature type="region of interest" description="Disordered" evidence="1">
    <location>
        <begin position="73"/>
        <end position="96"/>
    </location>
</feature>
<evidence type="ECO:0000313" key="3">
    <source>
        <dbReference type="Proteomes" id="UP000636709"/>
    </source>
</evidence>
<comment type="caution">
    <text evidence="2">The sequence shown here is derived from an EMBL/GenBank/DDBJ whole genome shotgun (WGS) entry which is preliminary data.</text>
</comment>
<proteinExistence type="predicted"/>
<protein>
    <submittedName>
        <fullName evidence="2">Uncharacterized protein</fullName>
    </submittedName>
</protein>
<keyword evidence="3" id="KW-1185">Reference proteome</keyword>
<accession>A0A835BCX8</accession>